<name>A0A6L8W967_9PROT</name>
<feature type="transmembrane region" description="Helical" evidence="1">
    <location>
        <begin position="77"/>
        <end position="101"/>
    </location>
</feature>
<keyword evidence="1" id="KW-0812">Transmembrane</keyword>
<keyword evidence="3" id="KW-1185">Reference proteome</keyword>
<feature type="transmembrane region" description="Helical" evidence="1">
    <location>
        <begin position="28"/>
        <end position="57"/>
    </location>
</feature>
<evidence type="ECO:0000256" key="1">
    <source>
        <dbReference type="SAM" id="Phobius"/>
    </source>
</evidence>
<keyword evidence="1" id="KW-1133">Transmembrane helix</keyword>
<dbReference type="RefSeq" id="WP_161315773.1">
    <property type="nucleotide sequence ID" value="NZ_WTUW01000002.1"/>
</dbReference>
<organism evidence="2 3">
    <name type="scientific">Sneathiella litorea</name>
    <dbReference type="NCBI Taxonomy" id="2606216"/>
    <lineage>
        <taxon>Bacteria</taxon>
        <taxon>Pseudomonadati</taxon>
        <taxon>Pseudomonadota</taxon>
        <taxon>Alphaproteobacteria</taxon>
        <taxon>Sneathiellales</taxon>
        <taxon>Sneathiellaceae</taxon>
        <taxon>Sneathiella</taxon>
    </lineage>
</organism>
<dbReference type="EMBL" id="WTUW01000002">
    <property type="protein sequence ID" value="MZR31249.1"/>
    <property type="molecule type" value="Genomic_DNA"/>
</dbReference>
<dbReference type="InterPro" id="IPR007498">
    <property type="entry name" value="PqiA-like"/>
</dbReference>
<evidence type="ECO:0000313" key="2">
    <source>
        <dbReference type="EMBL" id="MZR31249.1"/>
    </source>
</evidence>
<dbReference type="Proteomes" id="UP000476030">
    <property type="component" value="Unassembled WGS sequence"/>
</dbReference>
<keyword evidence="1" id="KW-0472">Membrane</keyword>
<proteinExistence type="predicted"/>
<accession>A0A6L8W967</accession>
<evidence type="ECO:0000313" key="3">
    <source>
        <dbReference type="Proteomes" id="UP000476030"/>
    </source>
</evidence>
<gene>
    <name evidence="2" type="ORF">GQE98_11465</name>
</gene>
<protein>
    <recommendedName>
        <fullName evidence="4">Paraquat-inducible protein A</fullName>
    </recommendedName>
</protein>
<comment type="caution">
    <text evidence="2">The sequence shown here is derived from an EMBL/GenBank/DDBJ whole genome shotgun (WGS) entry which is preliminary data.</text>
</comment>
<dbReference type="Pfam" id="PF04403">
    <property type="entry name" value="PqiA"/>
    <property type="match status" value="1"/>
</dbReference>
<reference evidence="2 3" key="1">
    <citation type="submission" date="2019-12" db="EMBL/GenBank/DDBJ databases">
        <title>Snethiella sp. nov. sp. isolated from sea sand.</title>
        <authorList>
            <person name="Kim J."/>
            <person name="Jeong S.E."/>
            <person name="Jung H.S."/>
            <person name="Jeon C.O."/>
        </authorList>
    </citation>
    <scope>NUCLEOTIDE SEQUENCE [LARGE SCALE GENOMIC DNA]</scope>
    <source>
        <strain evidence="2 3">DP05</strain>
    </source>
</reference>
<feature type="transmembrane region" description="Helical" evidence="1">
    <location>
        <begin position="144"/>
        <end position="161"/>
    </location>
</feature>
<dbReference type="AlphaFoldDB" id="A0A6L8W967"/>
<sequence length="184" mass="20470">MHWVVERILVGRPDRQTISKYANGADRFLGVVLLASAALLGVAITQPILTSFGFMGLNGSFSLVSGMAEFLKGGQGGIALLIAVFTILLPIMLLSTAFELWYKYELSDTKFVRKANLLRHFGRLWFLSFFTVVFAIYFTEQSDTGTILHITGYYLIVSLALQKLVAARIQPLINAVKFVEEVED</sequence>
<feature type="transmembrane region" description="Helical" evidence="1">
    <location>
        <begin position="121"/>
        <end position="138"/>
    </location>
</feature>
<evidence type="ECO:0008006" key="4">
    <source>
        <dbReference type="Google" id="ProtNLM"/>
    </source>
</evidence>